<feature type="signal peptide" evidence="2">
    <location>
        <begin position="1"/>
        <end position="22"/>
    </location>
</feature>
<reference evidence="3 4" key="1">
    <citation type="submission" date="2024-10" db="EMBL/GenBank/DDBJ databases">
        <title>Updated reference genomes for cyclostephanoid diatoms.</title>
        <authorList>
            <person name="Roberts W.R."/>
            <person name="Alverson A.J."/>
        </authorList>
    </citation>
    <scope>NUCLEOTIDE SEQUENCE [LARGE SCALE GENOMIC DNA]</scope>
    <source>
        <strain evidence="3 4">AJA010-31</strain>
    </source>
</reference>
<evidence type="ECO:0000256" key="2">
    <source>
        <dbReference type="SAM" id="SignalP"/>
    </source>
</evidence>
<keyword evidence="2" id="KW-0732">Signal</keyword>
<proteinExistence type="predicted"/>
<comment type="caution">
    <text evidence="3">The sequence shown here is derived from an EMBL/GenBank/DDBJ whole genome shotgun (WGS) entry which is preliminary data.</text>
</comment>
<dbReference type="EMBL" id="JALLPJ020001249">
    <property type="protein sequence ID" value="KAL3773066.1"/>
    <property type="molecule type" value="Genomic_DNA"/>
</dbReference>
<feature type="chain" id="PRO_5044877525" evidence="2">
    <location>
        <begin position="23"/>
        <end position="130"/>
    </location>
</feature>
<dbReference type="AlphaFoldDB" id="A0ABD3NDG8"/>
<name>A0ABD3NDG8_9STRA</name>
<organism evidence="3 4">
    <name type="scientific">Cyclotella atomus</name>
    <dbReference type="NCBI Taxonomy" id="382360"/>
    <lineage>
        <taxon>Eukaryota</taxon>
        <taxon>Sar</taxon>
        <taxon>Stramenopiles</taxon>
        <taxon>Ochrophyta</taxon>
        <taxon>Bacillariophyta</taxon>
        <taxon>Coscinodiscophyceae</taxon>
        <taxon>Thalassiosirophycidae</taxon>
        <taxon>Stephanodiscales</taxon>
        <taxon>Stephanodiscaceae</taxon>
        <taxon>Cyclotella</taxon>
    </lineage>
</organism>
<accession>A0ABD3NDG8</accession>
<gene>
    <name evidence="3" type="ORF">ACHAWO_000570</name>
</gene>
<evidence type="ECO:0000313" key="4">
    <source>
        <dbReference type="Proteomes" id="UP001530400"/>
    </source>
</evidence>
<evidence type="ECO:0000256" key="1">
    <source>
        <dbReference type="SAM" id="MobiDB-lite"/>
    </source>
</evidence>
<feature type="region of interest" description="Disordered" evidence="1">
    <location>
        <begin position="61"/>
        <end position="130"/>
    </location>
</feature>
<protein>
    <submittedName>
        <fullName evidence="3">Uncharacterized protein</fullName>
    </submittedName>
</protein>
<dbReference type="Proteomes" id="UP001530400">
    <property type="component" value="Unassembled WGS sequence"/>
</dbReference>
<sequence length="130" mass="14159">MSPISLVAIGFLAVAWIDASIAFAPVSVSHDTSSSVLHLVPEQGRQLVAYSQAALVKKAKESASKASNLTSDRRRTESSSDAGLARARNMMTRLLHLTPSNAGDQESHEDREKMLQEQLTSFYQGEEDLN</sequence>
<keyword evidence="4" id="KW-1185">Reference proteome</keyword>
<evidence type="ECO:0000313" key="3">
    <source>
        <dbReference type="EMBL" id="KAL3773066.1"/>
    </source>
</evidence>
<feature type="compositionally biased region" description="Basic and acidic residues" evidence="1">
    <location>
        <begin position="105"/>
        <end position="115"/>
    </location>
</feature>